<comment type="caution">
    <text evidence="1">The sequence shown here is derived from an EMBL/GenBank/DDBJ whole genome shotgun (WGS) entry which is preliminary data.</text>
</comment>
<dbReference type="EMBL" id="QSSV01000031">
    <property type="protein sequence ID" value="RGM09600.1"/>
    <property type="molecule type" value="Genomic_DNA"/>
</dbReference>
<evidence type="ECO:0008006" key="3">
    <source>
        <dbReference type="Google" id="ProtNLM"/>
    </source>
</evidence>
<organism evidence="1 2">
    <name type="scientific">Bacteroides stercoris</name>
    <dbReference type="NCBI Taxonomy" id="46506"/>
    <lineage>
        <taxon>Bacteria</taxon>
        <taxon>Pseudomonadati</taxon>
        <taxon>Bacteroidota</taxon>
        <taxon>Bacteroidia</taxon>
        <taxon>Bacteroidales</taxon>
        <taxon>Bacteroidaceae</taxon>
        <taxon>Bacteroides</taxon>
    </lineage>
</organism>
<dbReference type="AlphaFoldDB" id="A0A3E4UK30"/>
<reference evidence="1 2" key="1">
    <citation type="submission" date="2018-08" db="EMBL/GenBank/DDBJ databases">
        <title>A genome reference for cultivated species of the human gut microbiota.</title>
        <authorList>
            <person name="Zou Y."/>
            <person name="Xue W."/>
            <person name="Luo G."/>
        </authorList>
    </citation>
    <scope>NUCLEOTIDE SEQUENCE [LARGE SCALE GENOMIC DNA]</scope>
    <source>
        <strain evidence="1 2">TF03-6</strain>
    </source>
</reference>
<sequence length="74" mass="7793">MSYEKVYIILSLILVQLERVYANQTSDAMSDLALANVDALAAYEGGGSPCGGPKDATGCRSENTINCKDTSGCQ</sequence>
<evidence type="ECO:0000313" key="1">
    <source>
        <dbReference type="EMBL" id="RGM09600.1"/>
    </source>
</evidence>
<name>A0A3E4UK30_BACSE</name>
<dbReference type="Proteomes" id="UP000261223">
    <property type="component" value="Unassembled WGS sequence"/>
</dbReference>
<protein>
    <recommendedName>
        <fullName evidence="3">NVEALA protein</fullName>
    </recommendedName>
</protein>
<accession>A0A3E4UK30</accession>
<evidence type="ECO:0000313" key="2">
    <source>
        <dbReference type="Proteomes" id="UP000261223"/>
    </source>
</evidence>
<proteinExistence type="predicted"/>
<gene>
    <name evidence="1" type="ORF">DXC34_17090</name>
</gene>